<protein>
    <submittedName>
        <fullName evidence="1">(northern house mosquito) hypothetical protein</fullName>
    </submittedName>
</protein>
<evidence type="ECO:0000313" key="1">
    <source>
        <dbReference type="EMBL" id="CAG6477498.1"/>
    </source>
</evidence>
<organism evidence="1">
    <name type="scientific">Culex pipiens</name>
    <name type="common">House mosquito</name>
    <dbReference type="NCBI Taxonomy" id="7175"/>
    <lineage>
        <taxon>Eukaryota</taxon>
        <taxon>Metazoa</taxon>
        <taxon>Ecdysozoa</taxon>
        <taxon>Arthropoda</taxon>
        <taxon>Hexapoda</taxon>
        <taxon>Insecta</taxon>
        <taxon>Pterygota</taxon>
        <taxon>Neoptera</taxon>
        <taxon>Endopterygota</taxon>
        <taxon>Diptera</taxon>
        <taxon>Nematocera</taxon>
        <taxon>Culicoidea</taxon>
        <taxon>Culicidae</taxon>
        <taxon>Culicinae</taxon>
        <taxon>Culicini</taxon>
        <taxon>Culex</taxon>
        <taxon>Culex</taxon>
    </lineage>
</organism>
<sequence>MLLGIRHRSIVPVKLVLEGCRLAGETGCSTTGDFDRTFWSRMMTSLSNHGSRSFDRENRTFAAERFRFELATARTPPGRRTLGSRWAAWYGLGRRIEGTLLHDTLEEEIHFVGRTRY</sequence>
<dbReference type="EMBL" id="HBUE01081119">
    <property type="protein sequence ID" value="CAG6477498.1"/>
    <property type="molecule type" value="Transcribed_RNA"/>
</dbReference>
<dbReference type="AlphaFoldDB" id="A0A8D8BN84"/>
<name>A0A8D8BN84_CULPI</name>
<reference evidence="1" key="1">
    <citation type="submission" date="2021-05" db="EMBL/GenBank/DDBJ databases">
        <authorList>
            <person name="Alioto T."/>
            <person name="Alioto T."/>
            <person name="Gomez Garrido J."/>
        </authorList>
    </citation>
    <scope>NUCLEOTIDE SEQUENCE</scope>
</reference>
<proteinExistence type="predicted"/>
<accession>A0A8D8BN84</accession>